<dbReference type="OrthoDB" id="2143914at2759"/>
<feature type="compositionally biased region" description="Polar residues" evidence="5">
    <location>
        <begin position="671"/>
        <end position="688"/>
    </location>
</feature>
<dbReference type="PANTHER" id="PTHR46621:SF1">
    <property type="entry name" value="SNRNA-ACTIVATING PROTEIN COMPLEX SUBUNIT 4"/>
    <property type="match status" value="1"/>
</dbReference>
<evidence type="ECO:0000313" key="9">
    <source>
        <dbReference type="Proteomes" id="UP000000591"/>
    </source>
</evidence>
<dbReference type="GeneID" id="4622107"/>
<dbReference type="KEGG" id="ago:AGOS_AFR297W"/>
<dbReference type="PROSITE" id="PS50090">
    <property type="entry name" value="MYB_LIKE"/>
    <property type="match status" value="3"/>
</dbReference>
<dbReference type="STRING" id="284811.Q753L5"/>
<keyword evidence="3" id="KW-0804">Transcription</keyword>
<feature type="compositionally biased region" description="Low complexity" evidence="5">
    <location>
        <begin position="712"/>
        <end position="722"/>
    </location>
</feature>
<dbReference type="FunFam" id="1.10.10.60:FF:000498">
    <property type="entry name" value="Transcription factor"/>
    <property type="match status" value="1"/>
</dbReference>
<reference evidence="8 9" key="1">
    <citation type="journal article" date="2004" name="Science">
        <title>The Ashbya gossypii genome as a tool for mapping the ancient Saccharomyces cerevisiae genome.</title>
        <authorList>
            <person name="Dietrich F.S."/>
            <person name="Voegeli S."/>
            <person name="Brachat S."/>
            <person name="Lerch A."/>
            <person name="Gates K."/>
            <person name="Steiner S."/>
            <person name="Mohr C."/>
            <person name="Pohlmann R."/>
            <person name="Luedi P."/>
            <person name="Choi S."/>
            <person name="Wing R.A."/>
            <person name="Flavier A."/>
            <person name="Gaffney T.D."/>
            <person name="Philippsen P."/>
        </authorList>
    </citation>
    <scope>NUCLEOTIDE SEQUENCE [LARGE SCALE GENOMIC DNA]</scope>
    <source>
        <strain evidence="9">ATCC 10895 / CBS 109.51 / FGSC 9923 / NRRL Y-1056</strain>
    </source>
</reference>
<feature type="domain" description="HTH myb-type" evidence="7">
    <location>
        <begin position="178"/>
        <end position="224"/>
    </location>
</feature>
<feature type="region of interest" description="Disordered" evidence="5">
    <location>
        <begin position="593"/>
        <end position="743"/>
    </location>
</feature>
<dbReference type="InterPro" id="IPR051575">
    <property type="entry name" value="Myb-like_DNA-bd"/>
</dbReference>
<evidence type="ECO:0000256" key="3">
    <source>
        <dbReference type="ARBA" id="ARBA00023163"/>
    </source>
</evidence>
<reference evidence="9" key="2">
    <citation type="journal article" date="2013" name="G3 (Bethesda)">
        <title>Genomes of Ashbya fungi isolated from insects reveal four mating-type loci, numerous translocations, lack of transposons, and distinct gene duplications.</title>
        <authorList>
            <person name="Dietrich F.S."/>
            <person name="Voegeli S."/>
            <person name="Kuo S."/>
            <person name="Philippsen P."/>
        </authorList>
    </citation>
    <scope>GENOME REANNOTATION</scope>
    <source>
        <strain evidence="9">ATCC 10895 / CBS 109.51 / FGSC 9923 / NRRL Y-1056</strain>
    </source>
</reference>
<dbReference type="CDD" id="cd00167">
    <property type="entry name" value="SANT"/>
    <property type="match status" value="2"/>
</dbReference>
<dbReference type="GO" id="GO:0000981">
    <property type="term" value="F:DNA-binding transcription factor activity, RNA polymerase II-specific"/>
    <property type="evidence" value="ECO:0000318"/>
    <property type="project" value="GO_Central"/>
</dbReference>
<dbReference type="InterPro" id="IPR001005">
    <property type="entry name" value="SANT/Myb"/>
</dbReference>
<dbReference type="SMART" id="SM00717">
    <property type="entry name" value="SANT"/>
    <property type="match status" value="3"/>
</dbReference>
<feature type="domain" description="Myb-like" evidence="6">
    <location>
        <begin position="45"/>
        <end position="116"/>
    </location>
</feature>
<dbReference type="SUPFAM" id="SSF46689">
    <property type="entry name" value="Homeodomain-like"/>
    <property type="match status" value="2"/>
</dbReference>
<dbReference type="Pfam" id="PF00249">
    <property type="entry name" value="Myb_DNA-binding"/>
    <property type="match status" value="2"/>
</dbReference>
<feature type="region of interest" description="Disordered" evidence="5">
    <location>
        <begin position="321"/>
        <end position="342"/>
    </location>
</feature>
<dbReference type="EMBL" id="AE016819">
    <property type="protein sequence ID" value="AAS53668.1"/>
    <property type="molecule type" value="Genomic_DNA"/>
</dbReference>
<keyword evidence="1" id="KW-0805">Transcription regulation</keyword>
<feature type="domain" description="Myb-like" evidence="6">
    <location>
        <begin position="117"/>
        <end position="167"/>
    </location>
</feature>
<dbReference type="PANTHER" id="PTHR46621">
    <property type="entry name" value="SNRNA-ACTIVATING PROTEIN COMPLEX SUBUNIT 4"/>
    <property type="match status" value="1"/>
</dbReference>
<organism evidence="8 9">
    <name type="scientific">Eremothecium gossypii (strain ATCC 10895 / CBS 109.51 / FGSC 9923 / NRRL Y-1056)</name>
    <name type="common">Yeast</name>
    <name type="synonym">Ashbya gossypii</name>
    <dbReference type="NCBI Taxonomy" id="284811"/>
    <lineage>
        <taxon>Eukaryota</taxon>
        <taxon>Fungi</taxon>
        <taxon>Dikarya</taxon>
        <taxon>Ascomycota</taxon>
        <taxon>Saccharomycotina</taxon>
        <taxon>Saccharomycetes</taxon>
        <taxon>Saccharomycetales</taxon>
        <taxon>Saccharomycetaceae</taxon>
        <taxon>Eremothecium</taxon>
    </lineage>
</organism>
<dbReference type="InterPro" id="IPR009057">
    <property type="entry name" value="Homeodomain-like_sf"/>
</dbReference>
<dbReference type="FunCoup" id="Q753L5">
    <property type="interactions" value="1993"/>
</dbReference>
<evidence type="ECO:0000256" key="5">
    <source>
        <dbReference type="SAM" id="MobiDB-lite"/>
    </source>
</evidence>
<dbReference type="Proteomes" id="UP000000591">
    <property type="component" value="Chromosome VI"/>
</dbReference>
<evidence type="ECO:0000313" key="8">
    <source>
        <dbReference type="EMBL" id="AAS53668.1"/>
    </source>
</evidence>
<keyword evidence="4" id="KW-0539">Nucleus</keyword>
<evidence type="ECO:0000259" key="6">
    <source>
        <dbReference type="PROSITE" id="PS50090"/>
    </source>
</evidence>
<dbReference type="GO" id="GO:0005634">
    <property type="term" value="C:nucleus"/>
    <property type="evidence" value="ECO:0000318"/>
    <property type="project" value="GO_Central"/>
</dbReference>
<dbReference type="RefSeq" id="NP_985844.1">
    <property type="nucleotide sequence ID" value="NM_211199.1"/>
</dbReference>
<feature type="compositionally biased region" description="Basic residues" evidence="5">
    <location>
        <begin position="656"/>
        <end position="665"/>
    </location>
</feature>
<proteinExistence type="predicted"/>
<evidence type="ECO:0000256" key="4">
    <source>
        <dbReference type="ARBA" id="ARBA00023242"/>
    </source>
</evidence>
<dbReference type="GO" id="GO:0000978">
    <property type="term" value="F:RNA polymerase II cis-regulatory region sequence-specific DNA binding"/>
    <property type="evidence" value="ECO:0000318"/>
    <property type="project" value="GO_Central"/>
</dbReference>
<feature type="domain" description="Myb-like" evidence="6">
    <location>
        <begin position="170"/>
        <end position="220"/>
    </location>
</feature>
<dbReference type="HOGENOM" id="CLU_021117_0_0_1"/>
<evidence type="ECO:0000259" key="7">
    <source>
        <dbReference type="PROSITE" id="PS51294"/>
    </source>
</evidence>
<accession>Q753L5</accession>
<feature type="domain" description="HTH myb-type" evidence="7">
    <location>
        <begin position="117"/>
        <end position="171"/>
    </location>
</feature>
<gene>
    <name evidence="8" type="ORF">AGOS_AFR297W</name>
</gene>
<dbReference type="eggNOG" id="KOG0048">
    <property type="taxonomic scope" value="Eukaryota"/>
</dbReference>
<keyword evidence="2" id="KW-0238">DNA-binding</keyword>
<dbReference type="PROSITE" id="PS51294">
    <property type="entry name" value="HTH_MYB"/>
    <property type="match status" value="2"/>
</dbReference>
<dbReference type="InterPro" id="IPR017930">
    <property type="entry name" value="Myb_dom"/>
</dbReference>
<dbReference type="AlphaFoldDB" id="Q753L5"/>
<evidence type="ECO:0000256" key="2">
    <source>
        <dbReference type="ARBA" id="ARBA00023125"/>
    </source>
</evidence>
<dbReference type="InParanoid" id="Q753L5"/>
<protein>
    <submittedName>
        <fullName evidence="8">AFR297Wp</fullName>
    </submittedName>
</protein>
<name>Q753L5_EREGS</name>
<sequence>MAASVPKSNAAEDIKSKKMKCRRQKINPLDVTESLGYQTHRRGIRKPWSKEDDDVLRNAVHQSLLELGYPEGIESIRTIRESQEVCKQIPWEKVVLYFDTKVRKPKDVRKRWTSSLDPNLKKGRWTPEEDRLLLESYQRHGPQWLKVSQELAGRTEDQCAKRYIEVLDPSTKDRLREWTMEEDLALISKVKMYGTKWRQISSEMESRPSLTCRNRWRKIITMVIRGKASETIIQAVESGSEMLSKKGALQDTLRTHSEEQALDDEDGESGTTNSLEHEGPQPGTGAGAHRATGEHPEQNGIPGGRPDGVVETGVPTLLAVNGRPKEPHSAMDMEGSPGYTSESTLFSHQTVRIQSAMSPQGCGLGPNVDNRAKRDAPTPAIQVGGSVNYMEGETNMGFGLPSAHTPVQGPAATPHMQNERMMRSEAINSSLATPEEPPVVNRTVPHLGQCSQQAHPGISGLPDRPAHVLQHAQPRIPDSTFTEWKYSLKGPDGVALGGDILEMSMVEKLVNYSKQNGISISIHQHVHHHYVNTVMPQTHLPDDKRFDAQFGSGFGLTSRQPDAFELDVDLGARTSHYDGLMLDSLPQPPLGNLYMQNYNMSPQPPFSRPPTTSSAGSGKADLSELSPQRKAHFTALPPHVRLQLGSSDASRDSSQRPRKQRRKRLRDPAHSSASSATNTPHSAIASPSSRDHAPSAAPEEEDDFWESLRKLASNPPRTSARAAPRRDSWTAGEPYRGLPYNPS</sequence>
<dbReference type="GO" id="GO:0006355">
    <property type="term" value="P:regulation of DNA-templated transcription"/>
    <property type="evidence" value="ECO:0000318"/>
    <property type="project" value="GO_Central"/>
</dbReference>
<dbReference type="SMR" id="Q753L5"/>
<keyword evidence="9" id="KW-1185">Reference proteome</keyword>
<evidence type="ECO:0000256" key="1">
    <source>
        <dbReference type="ARBA" id="ARBA00023015"/>
    </source>
</evidence>
<feature type="region of interest" description="Disordered" evidence="5">
    <location>
        <begin position="242"/>
        <end position="309"/>
    </location>
</feature>
<dbReference type="Gene3D" id="1.10.10.60">
    <property type="entry name" value="Homeodomain-like"/>
    <property type="match status" value="3"/>
</dbReference>